<proteinExistence type="predicted"/>
<dbReference type="PANTHER" id="PTHR34153:SF2">
    <property type="entry name" value="SI:CH211-262H13.3-RELATED"/>
    <property type="match status" value="1"/>
</dbReference>
<dbReference type="Proteomes" id="UP001153737">
    <property type="component" value="Chromosome 9"/>
</dbReference>
<evidence type="ECO:0000259" key="2">
    <source>
        <dbReference type="Pfam" id="PF16064"/>
    </source>
</evidence>
<name>A0A9N9SJF3_PHACE</name>
<dbReference type="PANTHER" id="PTHR34153">
    <property type="entry name" value="SI:CH211-262H13.3-RELATED-RELATED"/>
    <property type="match status" value="1"/>
</dbReference>
<dbReference type="OrthoDB" id="6784356at2759"/>
<dbReference type="EMBL" id="OU896715">
    <property type="protein sequence ID" value="CAG9825734.1"/>
    <property type="molecule type" value="Genomic_DNA"/>
</dbReference>
<protein>
    <recommendedName>
        <fullName evidence="2">DUF4806 domain-containing protein</fullName>
    </recommendedName>
</protein>
<reference evidence="3" key="1">
    <citation type="submission" date="2022-01" db="EMBL/GenBank/DDBJ databases">
        <authorList>
            <person name="King R."/>
        </authorList>
    </citation>
    <scope>NUCLEOTIDE SEQUENCE</scope>
</reference>
<dbReference type="Pfam" id="PF16064">
    <property type="entry name" value="DUF4806"/>
    <property type="match status" value="1"/>
</dbReference>
<organism evidence="3 4">
    <name type="scientific">Phaedon cochleariae</name>
    <name type="common">Mustard beetle</name>
    <dbReference type="NCBI Taxonomy" id="80249"/>
    <lineage>
        <taxon>Eukaryota</taxon>
        <taxon>Metazoa</taxon>
        <taxon>Ecdysozoa</taxon>
        <taxon>Arthropoda</taxon>
        <taxon>Hexapoda</taxon>
        <taxon>Insecta</taxon>
        <taxon>Pterygota</taxon>
        <taxon>Neoptera</taxon>
        <taxon>Endopterygota</taxon>
        <taxon>Coleoptera</taxon>
        <taxon>Polyphaga</taxon>
        <taxon>Cucujiformia</taxon>
        <taxon>Chrysomeloidea</taxon>
        <taxon>Chrysomelidae</taxon>
        <taxon>Chrysomelinae</taxon>
        <taxon>Chrysomelini</taxon>
        <taxon>Phaedon</taxon>
    </lineage>
</organism>
<dbReference type="AlphaFoldDB" id="A0A9N9SJF3"/>
<dbReference type="InterPro" id="IPR032071">
    <property type="entry name" value="DUF4806"/>
</dbReference>
<feature type="region of interest" description="Disordered" evidence="1">
    <location>
        <begin position="419"/>
        <end position="466"/>
    </location>
</feature>
<keyword evidence="4" id="KW-1185">Reference proteome</keyword>
<gene>
    <name evidence="3" type="ORF">PHAECO_LOCUS12840</name>
</gene>
<accession>A0A9N9SJF3</accession>
<feature type="domain" description="DUF4806" evidence="2">
    <location>
        <begin position="326"/>
        <end position="398"/>
    </location>
</feature>
<evidence type="ECO:0000313" key="4">
    <source>
        <dbReference type="Proteomes" id="UP001153737"/>
    </source>
</evidence>
<reference evidence="3" key="2">
    <citation type="submission" date="2022-10" db="EMBL/GenBank/DDBJ databases">
        <authorList>
            <consortium name="ENA_rothamsted_submissions"/>
            <consortium name="culmorum"/>
            <person name="King R."/>
        </authorList>
    </citation>
    <scope>NUCLEOTIDE SEQUENCE</scope>
</reference>
<sequence>MSDVAPLRSQSPTRLERTITAELIDPRPVPDPYRPLLPASLPILFWPVESTCHRDAETPLTELHPLPQTCAQTVSTGQVANPTEPRTAVLATENKGAVTLLAAKIEKERILINDLTQSTVKDNHEISAISHDDSEVSDKYEISFSTLDDDNSDVSESISIPYPTFNFTVPSNDITVDAPAQSTLNEFNSEGFFNKIKDDYMRARNKAKTDEETSDLASEREGNYKRKRIQKVLSSSGSSEESLLPSPPKFKQCYSAGTVIKVDGSGNDTFKKADVSGNESKLEVIIEQNHLIRSITTDLLSKMNAMGEIHDYQKSQGVSIYKDFNLDFPLNSEEDLEKFETVLKEGKNFDAAVNELAKLGGSTNYNFVKRVMTSLIRNEEGSKFSWMGRKGKKPFNKLNMPRLVLDDYAKAKCFEKTCSEEESSDTTEQSKTSRKRKIPKNQDFVSGNSSEEETYNLPPLPKIPLMTDVSKTQNSCILVDESSEKRRFK</sequence>
<evidence type="ECO:0000256" key="1">
    <source>
        <dbReference type="SAM" id="MobiDB-lite"/>
    </source>
</evidence>
<evidence type="ECO:0000313" key="3">
    <source>
        <dbReference type="EMBL" id="CAG9825734.1"/>
    </source>
</evidence>